<protein>
    <submittedName>
        <fullName evidence="1">Uncharacterized protein</fullName>
    </submittedName>
</protein>
<evidence type="ECO:0000313" key="1">
    <source>
        <dbReference type="EMBL" id="KAL1117277.1"/>
    </source>
</evidence>
<dbReference type="AlphaFoldDB" id="A0ABD0Y1C0"/>
<accession>A0ABD0Y1C0</accession>
<sequence length="177" mass="19971">MVLSVGGVQKEWALLHEEITRPTSFKFEISVYFGLYTDRRVTWSPRIRPKPENLLNRKSKLPLDDKLAIYNVTDKRTDRGGSGDLGEKLIRNGLIGYRHRQQMWPCCCDGALGMESGGIPDSSVTASSSYVPNVGPKNGSSGVWASMWHQLQEIMPFAPISLHELTSQRQTSYEKER</sequence>
<keyword evidence="2" id="KW-1185">Reference proteome</keyword>
<dbReference type="InterPro" id="IPR008979">
    <property type="entry name" value="Galactose-bd-like_sf"/>
</dbReference>
<comment type="caution">
    <text evidence="1">The sequence shown here is derived from an EMBL/GenBank/DDBJ whole genome shotgun (WGS) entry which is preliminary data.</text>
</comment>
<name>A0ABD0Y1C0_9HEMI</name>
<dbReference type="Gene3D" id="2.60.120.260">
    <property type="entry name" value="Galactose-binding domain-like"/>
    <property type="match status" value="1"/>
</dbReference>
<gene>
    <name evidence="1" type="ORF">AAG570_004603</name>
</gene>
<dbReference type="SUPFAM" id="SSF49785">
    <property type="entry name" value="Galactose-binding domain-like"/>
    <property type="match status" value="1"/>
</dbReference>
<evidence type="ECO:0000313" key="2">
    <source>
        <dbReference type="Proteomes" id="UP001558652"/>
    </source>
</evidence>
<dbReference type="EMBL" id="JBFDAA010000016">
    <property type="protein sequence ID" value="KAL1117277.1"/>
    <property type="molecule type" value="Genomic_DNA"/>
</dbReference>
<dbReference type="Proteomes" id="UP001558652">
    <property type="component" value="Unassembled WGS sequence"/>
</dbReference>
<proteinExistence type="predicted"/>
<reference evidence="1 2" key="1">
    <citation type="submission" date="2024-07" db="EMBL/GenBank/DDBJ databases">
        <title>Chromosome-level genome assembly of the water stick insect Ranatra chinensis (Heteroptera: Nepidae).</title>
        <authorList>
            <person name="Liu X."/>
        </authorList>
    </citation>
    <scope>NUCLEOTIDE SEQUENCE [LARGE SCALE GENOMIC DNA]</scope>
    <source>
        <strain evidence="1">Cailab_2021Rc</strain>
        <tissue evidence="1">Muscle</tissue>
    </source>
</reference>
<organism evidence="1 2">
    <name type="scientific">Ranatra chinensis</name>
    <dbReference type="NCBI Taxonomy" id="642074"/>
    <lineage>
        <taxon>Eukaryota</taxon>
        <taxon>Metazoa</taxon>
        <taxon>Ecdysozoa</taxon>
        <taxon>Arthropoda</taxon>
        <taxon>Hexapoda</taxon>
        <taxon>Insecta</taxon>
        <taxon>Pterygota</taxon>
        <taxon>Neoptera</taxon>
        <taxon>Paraneoptera</taxon>
        <taxon>Hemiptera</taxon>
        <taxon>Heteroptera</taxon>
        <taxon>Panheteroptera</taxon>
        <taxon>Nepomorpha</taxon>
        <taxon>Nepidae</taxon>
        <taxon>Ranatrinae</taxon>
        <taxon>Ranatra</taxon>
    </lineage>
</organism>